<dbReference type="InterPro" id="IPR036390">
    <property type="entry name" value="WH_DNA-bd_sf"/>
</dbReference>
<dbReference type="EMBL" id="CP046640">
    <property type="protein sequence ID" value="QTM00109.1"/>
    <property type="molecule type" value="Genomic_DNA"/>
</dbReference>
<name>A0A8A7KJQ6_9FIRM</name>
<dbReference type="AlphaFoldDB" id="A0A8A7KJQ6"/>
<keyword evidence="2" id="KW-0238">DNA-binding</keyword>
<dbReference type="SMART" id="SM00420">
    <property type="entry name" value="HTH_DEOR"/>
    <property type="match status" value="1"/>
</dbReference>
<evidence type="ECO:0000256" key="3">
    <source>
        <dbReference type="ARBA" id="ARBA00023163"/>
    </source>
</evidence>
<accession>A0A8A7KJQ6</accession>
<dbReference type="Proteomes" id="UP000665020">
    <property type="component" value="Chromosome"/>
</dbReference>
<protein>
    <submittedName>
        <fullName evidence="5">DeoR family transcriptional regulator</fullName>
    </submittedName>
</protein>
<dbReference type="PRINTS" id="PR00037">
    <property type="entry name" value="HTHLACR"/>
</dbReference>
<reference evidence="5" key="1">
    <citation type="submission" date="2019-12" db="EMBL/GenBank/DDBJ databases">
        <authorList>
            <person name="zhang j."/>
            <person name="sun C.M."/>
        </authorList>
    </citation>
    <scope>NUCLEOTIDE SEQUENCE</scope>
    <source>
        <strain evidence="5">NS-1</strain>
    </source>
</reference>
<dbReference type="PROSITE" id="PS51000">
    <property type="entry name" value="HTH_DEOR_2"/>
    <property type="match status" value="1"/>
</dbReference>
<dbReference type="KEGG" id="ifn:GM661_18745"/>
<evidence type="ECO:0000256" key="1">
    <source>
        <dbReference type="ARBA" id="ARBA00023015"/>
    </source>
</evidence>
<dbReference type="Gene3D" id="1.10.10.10">
    <property type="entry name" value="Winged helix-like DNA-binding domain superfamily/Winged helix DNA-binding domain"/>
    <property type="match status" value="1"/>
</dbReference>
<dbReference type="Pfam" id="PF00455">
    <property type="entry name" value="DeoRC"/>
    <property type="match status" value="1"/>
</dbReference>
<gene>
    <name evidence="5" type="ORF">GM661_18745</name>
</gene>
<dbReference type="InterPro" id="IPR036388">
    <property type="entry name" value="WH-like_DNA-bd_sf"/>
</dbReference>
<dbReference type="SMART" id="SM01134">
    <property type="entry name" value="DeoRC"/>
    <property type="match status" value="1"/>
</dbReference>
<evidence type="ECO:0000313" key="5">
    <source>
        <dbReference type="EMBL" id="QTM00109.1"/>
    </source>
</evidence>
<keyword evidence="3" id="KW-0804">Transcription</keyword>
<keyword evidence="6" id="KW-1185">Reference proteome</keyword>
<evidence type="ECO:0000259" key="4">
    <source>
        <dbReference type="PROSITE" id="PS51000"/>
    </source>
</evidence>
<dbReference type="GO" id="GO:0003700">
    <property type="term" value="F:DNA-binding transcription factor activity"/>
    <property type="evidence" value="ECO:0007669"/>
    <property type="project" value="InterPro"/>
</dbReference>
<organism evidence="5 6">
    <name type="scientific">Iocasia fonsfrigidae</name>
    <dbReference type="NCBI Taxonomy" id="2682810"/>
    <lineage>
        <taxon>Bacteria</taxon>
        <taxon>Bacillati</taxon>
        <taxon>Bacillota</taxon>
        <taxon>Clostridia</taxon>
        <taxon>Halanaerobiales</taxon>
        <taxon>Halanaerobiaceae</taxon>
        <taxon>Iocasia</taxon>
    </lineage>
</organism>
<proteinExistence type="predicted"/>
<keyword evidence="1" id="KW-0805">Transcription regulation</keyword>
<dbReference type="GO" id="GO:0003677">
    <property type="term" value="F:DNA binding"/>
    <property type="evidence" value="ECO:0007669"/>
    <property type="project" value="UniProtKB-KW"/>
</dbReference>
<dbReference type="InterPro" id="IPR001034">
    <property type="entry name" value="DeoR_HTH"/>
</dbReference>
<dbReference type="InterPro" id="IPR018356">
    <property type="entry name" value="Tscrpt_reg_HTH_DeoR_CS"/>
</dbReference>
<dbReference type="SUPFAM" id="SSF100950">
    <property type="entry name" value="NagB/RpiA/CoA transferase-like"/>
    <property type="match status" value="1"/>
</dbReference>
<dbReference type="PANTHER" id="PTHR30363:SF44">
    <property type="entry name" value="AGA OPERON TRANSCRIPTIONAL REPRESSOR-RELATED"/>
    <property type="match status" value="1"/>
</dbReference>
<dbReference type="Pfam" id="PF08220">
    <property type="entry name" value="HTH_DeoR"/>
    <property type="match status" value="1"/>
</dbReference>
<dbReference type="InterPro" id="IPR037171">
    <property type="entry name" value="NagB/RpiA_transferase-like"/>
</dbReference>
<dbReference type="InterPro" id="IPR050313">
    <property type="entry name" value="Carb_Metab_HTH_regulators"/>
</dbReference>
<dbReference type="PANTHER" id="PTHR30363">
    <property type="entry name" value="HTH-TYPE TRANSCRIPTIONAL REGULATOR SRLR-RELATED"/>
    <property type="match status" value="1"/>
</dbReference>
<sequence length="253" mass="28524">MFAEERKEKIIKNLNKYNRVQVKELSNEFNVSEVTIRRDLGELEEGGYLLRTHGGAVSVSFSKSYEPSFEDKADKFKEAKREIGYKASQLIKEGDTILIDAGTTTLQIVGKLKNINKLTLVTNSFDIFNEVKQLGREIEVVFIGGTYKYNTRAFVGSLAEKTLKELRVDKAFLGSNGFTISDGFTTPDLTEASIKKVMINIAQEVYMLVDHSKLGKVSFCKFAGLKDIDYFVIDQLDKQYITKIEEAGVEVIL</sequence>
<evidence type="ECO:0000256" key="2">
    <source>
        <dbReference type="ARBA" id="ARBA00023125"/>
    </source>
</evidence>
<dbReference type="Gene3D" id="3.40.50.1360">
    <property type="match status" value="1"/>
</dbReference>
<feature type="domain" description="HTH deoR-type" evidence="4">
    <location>
        <begin position="3"/>
        <end position="58"/>
    </location>
</feature>
<dbReference type="InterPro" id="IPR014036">
    <property type="entry name" value="DeoR-like_C"/>
</dbReference>
<dbReference type="SUPFAM" id="SSF46785">
    <property type="entry name" value="Winged helix' DNA-binding domain"/>
    <property type="match status" value="1"/>
</dbReference>
<dbReference type="PROSITE" id="PS00894">
    <property type="entry name" value="HTH_DEOR_1"/>
    <property type="match status" value="1"/>
</dbReference>
<evidence type="ECO:0000313" key="6">
    <source>
        <dbReference type="Proteomes" id="UP000665020"/>
    </source>
</evidence>